<evidence type="ECO:0000313" key="1">
    <source>
        <dbReference type="EMBL" id="KKL10773.1"/>
    </source>
</evidence>
<reference evidence="1" key="1">
    <citation type="journal article" date="2015" name="Nature">
        <title>Complex archaea that bridge the gap between prokaryotes and eukaryotes.</title>
        <authorList>
            <person name="Spang A."/>
            <person name="Saw J.H."/>
            <person name="Jorgensen S.L."/>
            <person name="Zaremba-Niedzwiedzka K."/>
            <person name="Martijn J."/>
            <person name="Lind A.E."/>
            <person name="van Eijk R."/>
            <person name="Schleper C."/>
            <person name="Guy L."/>
            <person name="Ettema T.J."/>
        </authorList>
    </citation>
    <scope>NUCLEOTIDE SEQUENCE</scope>
</reference>
<accession>A0A0F9DFJ0</accession>
<name>A0A0F9DFJ0_9ZZZZ</name>
<feature type="non-terminal residue" evidence="1">
    <location>
        <position position="1"/>
    </location>
</feature>
<dbReference type="EMBL" id="LAZR01041925">
    <property type="protein sequence ID" value="KKL10773.1"/>
    <property type="molecule type" value="Genomic_DNA"/>
</dbReference>
<dbReference type="AlphaFoldDB" id="A0A0F9DFJ0"/>
<gene>
    <name evidence="1" type="ORF">LCGC14_2552470</name>
</gene>
<sequence length="480" mass="53783">NGTSQTVEMDLGSGWEGYQLNGTIKNLYEKRNWVNGTFHGGTDDGSGSSGDNDSQYVSNWTFKSYETGGGANSFSGNYFDGIGDPVTGEDYLELRIDKEGGSNDAYDKYDKCWWETIFTLPRGRVIEGEINLAVYPETQYNLVGGTGEFGTHFSIQVILNDQVIDDKNLNWLEDQGQNGWYPLKLQLTNWLDDPNVFPTGVKIMNLTIQLIRNGPSFEYAQYGDYQQVFIDNVSLSVKAQVNATQIGLQMNEQSVSDIDWGNGTVGQVNTWITTPVEVKFNSTEVRPFEMGGYEVDFTTDLNLFARKMSDDSDYLPNFNGTSFEVRNDSSVAWQSYARVSVPTGYEETNMTIEFPEDLNITWVSNAEYPDTNILKYIDNSTLGILKISNFSETPDGFWWVKGISPNYCSDLIIYNNATGPWVLNNTFLSGDYINITAKITNSPLISGYIQQTSAKLHIRFPNGTIWTGQTQFQSPDSNGL</sequence>
<proteinExistence type="predicted"/>
<comment type="caution">
    <text evidence="1">The sequence shown here is derived from an EMBL/GenBank/DDBJ whole genome shotgun (WGS) entry which is preliminary data.</text>
</comment>
<feature type="non-terminal residue" evidence="1">
    <location>
        <position position="480"/>
    </location>
</feature>
<organism evidence="1">
    <name type="scientific">marine sediment metagenome</name>
    <dbReference type="NCBI Taxonomy" id="412755"/>
    <lineage>
        <taxon>unclassified sequences</taxon>
        <taxon>metagenomes</taxon>
        <taxon>ecological metagenomes</taxon>
    </lineage>
</organism>
<protein>
    <submittedName>
        <fullName evidence="1">Uncharacterized protein</fullName>
    </submittedName>
</protein>